<dbReference type="InterPro" id="IPR050134">
    <property type="entry name" value="NAD-dep_sirtuin_deacylases"/>
</dbReference>
<dbReference type="Gene3D" id="3.40.50.1220">
    <property type="entry name" value="TPP-binding domain"/>
    <property type="match status" value="1"/>
</dbReference>
<dbReference type="AlphaFoldDB" id="A0A698FUC7"/>
<dbReference type="EMBL" id="AAKYAN010000015">
    <property type="protein sequence ID" value="ECW8955183.1"/>
    <property type="molecule type" value="Genomic_DNA"/>
</dbReference>
<comment type="caution">
    <text evidence="6">The sequence shown here is derived from an EMBL/GenBank/DDBJ whole genome shotgun (WGS) entry which is preliminary data.</text>
</comment>
<evidence type="ECO:0000256" key="1">
    <source>
        <dbReference type="ARBA" id="ARBA00012928"/>
    </source>
</evidence>
<dbReference type="EC" id="2.3.1.286" evidence="1"/>
<feature type="domain" description="Deacetylase sirtuin-type" evidence="5">
    <location>
        <begin position="1"/>
        <end position="231"/>
    </location>
</feature>
<gene>
    <name evidence="6" type="ORF">F5R70_07085</name>
</gene>
<accession>A0A698FUC7</accession>
<dbReference type="PANTHER" id="PTHR11085:SF4">
    <property type="entry name" value="NAD-DEPENDENT PROTEIN DEACYLASE"/>
    <property type="match status" value="1"/>
</dbReference>
<evidence type="ECO:0000256" key="2">
    <source>
        <dbReference type="ARBA" id="ARBA00022679"/>
    </source>
</evidence>
<organism evidence="6 7">
    <name type="scientific">Campylobacter lari</name>
    <dbReference type="NCBI Taxonomy" id="201"/>
    <lineage>
        <taxon>Bacteria</taxon>
        <taxon>Pseudomonadati</taxon>
        <taxon>Campylobacterota</taxon>
        <taxon>Epsilonproteobacteria</taxon>
        <taxon>Campylobacterales</taxon>
        <taxon>Campylobacteraceae</taxon>
        <taxon>Campylobacter</taxon>
    </lineage>
</organism>
<dbReference type="PANTHER" id="PTHR11085">
    <property type="entry name" value="NAD-DEPENDENT PROTEIN DEACYLASE SIRTUIN-5, MITOCHONDRIAL-RELATED"/>
    <property type="match status" value="1"/>
</dbReference>
<evidence type="ECO:0000259" key="5">
    <source>
        <dbReference type="PROSITE" id="PS50305"/>
    </source>
</evidence>
<reference evidence="6 7" key="1">
    <citation type="submission" date="2019-09" db="EMBL/GenBank/DDBJ databases">
        <authorList>
            <consortium name="PulseNet: The National Subtyping Network for Foodborne Disease Surveillance"/>
            <person name="Tarr C.L."/>
            <person name="Trees E."/>
            <person name="Katz L.S."/>
            <person name="Carleton-Romer H.A."/>
            <person name="Stroika S."/>
            <person name="Kucerova Z."/>
            <person name="Roache K.F."/>
            <person name="Sabol A.L."/>
            <person name="Besser J."/>
            <person name="Gerner-Smidt P."/>
        </authorList>
    </citation>
    <scope>NUCLEOTIDE SEQUENCE [LARGE SCALE GENOMIC DNA]</scope>
    <source>
        <strain evidence="6 7">PNUSAC011760</strain>
    </source>
</reference>
<dbReference type="GO" id="GO:0017136">
    <property type="term" value="F:histone deacetylase activity, NAD-dependent"/>
    <property type="evidence" value="ECO:0007669"/>
    <property type="project" value="TreeGrafter"/>
</dbReference>
<feature type="binding site" evidence="4">
    <location>
        <position position="136"/>
    </location>
    <ligand>
        <name>Zn(2+)</name>
        <dbReference type="ChEBI" id="CHEBI:29105"/>
    </ligand>
</feature>
<dbReference type="Gene3D" id="3.30.1600.10">
    <property type="entry name" value="SIR2/SIRT2 'Small Domain"/>
    <property type="match status" value="1"/>
</dbReference>
<keyword evidence="2" id="KW-0808">Transferase</keyword>
<dbReference type="RefSeq" id="WP_214097891.1">
    <property type="nucleotide sequence ID" value="NZ_JAHCYQ010000011.1"/>
</dbReference>
<dbReference type="PROSITE" id="PS50305">
    <property type="entry name" value="SIRTUIN"/>
    <property type="match status" value="1"/>
</dbReference>
<keyword evidence="4" id="KW-0479">Metal-binding</keyword>
<keyword evidence="3" id="KW-0520">NAD</keyword>
<protein>
    <recommendedName>
        <fullName evidence="1">protein acetyllysine N-acetyltransferase</fullName>
        <ecNumber evidence="1">2.3.1.286</ecNumber>
    </recommendedName>
</protein>
<feature type="binding site" evidence="4">
    <location>
        <position position="117"/>
    </location>
    <ligand>
        <name>Zn(2+)</name>
        <dbReference type="ChEBI" id="CHEBI:29105"/>
    </ligand>
</feature>
<keyword evidence="4" id="KW-0862">Zinc</keyword>
<evidence type="ECO:0000256" key="3">
    <source>
        <dbReference type="ARBA" id="ARBA00023027"/>
    </source>
</evidence>
<dbReference type="GO" id="GO:0046872">
    <property type="term" value="F:metal ion binding"/>
    <property type="evidence" value="ECO:0007669"/>
    <property type="project" value="UniProtKB-KW"/>
</dbReference>
<dbReference type="GO" id="GO:0070403">
    <property type="term" value="F:NAD+ binding"/>
    <property type="evidence" value="ECO:0007669"/>
    <property type="project" value="InterPro"/>
</dbReference>
<evidence type="ECO:0000313" key="6">
    <source>
        <dbReference type="EMBL" id="ECW8955183.1"/>
    </source>
</evidence>
<dbReference type="Proteomes" id="UP000440714">
    <property type="component" value="Unassembled WGS sequence"/>
</dbReference>
<dbReference type="Pfam" id="PF02146">
    <property type="entry name" value="SIR2"/>
    <property type="match status" value="1"/>
</dbReference>
<dbReference type="InterPro" id="IPR026591">
    <property type="entry name" value="Sirtuin_cat_small_dom_sf"/>
</dbReference>
<feature type="binding site" evidence="4">
    <location>
        <position position="114"/>
    </location>
    <ligand>
        <name>Zn(2+)</name>
        <dbReference type="ChEBI" id="CHEBI:29105"/>
    </ligand>
</feature>
<evidence type="ECO:0000256" key="4">
    <source>
        <dbReference type="PROSITE-ProRule" id="PRU00236"/>
    </source>
</evidence>
<feature type="active site" description="Proton acceptor" evidence="4">
    <location>
        <position position="106"/>
    </location>
</feature>
<name>A0A698FUC7_CAMLA</name>
<dbReference type="InterPro" id="IPR029035">
    <property type="entry name" value="DHS-like_NAD/FAD-binding_dom"/>
</dbReference>
<sequence>MKQVMILSGAGLSAPSGIKTFRASGGLWEEHDVMEVCSATGFRKNPKKVLEFYNKRRKELASVKPNHAHEIIALLKQKFPKQISILTQNVDDLLERAGCEEVVHLHGFLPELRCLECENIFNIGYESSDDKICPKCQSKSVRHNIVMFEEMAPNYKILYEKLQNCDLFVCIGTSGQVLPVGEYARVCKLSILNNLDEDKYLESNFTKVYIEDVCTAIDKIKIDIENFLEAKCQK</sequence>
<evidence type="ECO:0000313" key="7">
    <source>
        <dbReference type="Proteomes" id="UP000440714"/>
    </source>
</evidence>
<feature type="binding site" evidence="4">
    <location>
        <position position="133"/>
    </location>
    <ligand>
        <name>Zn(2+)</name>
        <dbReference type="ChEBI" id="CHEBI:29105"/>
    </ligand>
</feature>
<dbReference type="InterPro" id="IPR003000">
    <property type="entry name" value="Sirtuin"/>
</dbReference>
<dbReference type="SUPFAM" id="SSF52467">
    <property type="entry name" value="DHS-like NAD/FAD-binding domain"/>
    <property type="match status" value="1"/>
</dbReference>
<dbReference type="InterPro" id="IPR026590">
    <property type="entry name" value="Ssirtuin_cat_dom"/>
</dbReference>
<proteinExistence type="predicted"/>